<name>A0ABY2X2W2_9RHOB</name>
<organism evidence="3 4">
    <name type="scientific">Ruegeria sediminis</name>
    <dbReference type="NCBI Taxonomy" id="2583820"/>
    <lineage>
        <taxon>Bacteria</taxon>
        <taxon>Pseudomonadati</taxon>
        <taxon>Pseudomonadota</taxon>
        <taxon>Alphaproteobacteria</taxon>
        <taxon>Rhodobacterales</taxon>
        <taxon>Roseobacteraceae</taxon>
        <taxon>Ruegeria</taxon>
    </lineage>
</organism>
<keyword evidence="2" id="KW-1133">Transmembrane helix</keyword>
<sequence length="448" mass="48065">MDALGRHRHERLPSHSVSTRSGGGRAMRPLLMLLALIWPLAGLAQDTPPEPRVTAELSAESVTVGQAVVLRITVLVPTWMPTPPTFPSFEAPNLIVRLPQNASGPVSQSIEGETWSGVSRAYRLYPMVEGTFTLPPQVVDLVFADPPSTDPVAASVSLPPVSFAATVPEAARDLDPLIVAGSLTLEQTYEGGAETLEVGAAVTREVTAKVDGTSPLFIPPLIAPVEAEAVQAYPKDPALKETDNRGTLSGQRMDSVTYVARYGGGVSLPEIRLEWFNSTTGKVETVSVPGMDFTVGGPAPPRDPVLTPRQMVLVVVGLLFLVLIGWAAKRYLAPPLLDALERRRQRRLASEAHAAKLLRSAIGKHDLPLVAQRRQIWDARVSPVDDPAEAVFSRSLLKVGEARYGSSPQAEASAWAEVAASFETIRKARLAAARHQPSDKALAPLNPF</sequence>
<dbReference type="Proteomes" id="UP001193035">
    <property type="component" value="Unassembled WGS sequence"/>
</dbReference>
<dbReference type="EMBL" id="VCPD01000002">
    <property type="protein sequence ID" value="TMV09046.1"/>
    <property type="molecule type" value="Genomic_DNA"/>
</dbReference>
<evidence type="ECO:0000313" key="4">
    <source>
        <dbReference type="Proteomes" id="UP001193035"/>
    </source>
</evidence>
<protein>
    <submittedName>
        <fullName evidence="3">Protein BatD</fullName>
    </submittedName>
</protein>
<feature type="compositionally biased region" description="Basic residues" evidence="1">
    <location>
        <begin position="1"/>
        <end position="10"/>
    </location>
</feature>
<gene>
    <name evidence="3" type="ORF">FGK63_07965</name>
</gene>
<evidence type="ECO:0000313" key="3">
    <source>
        <dbReference type="EMBL" id="TMV09046.1"/>
    </source>
</evidence>
<dbReference type="InterPro" id="IPR025738">
    <property type="entry name" value="BatD"/>
</dbReference>
<feature type="transmembrane region" description="Helical" evidence="2">
    <location>
        <begin position="311"/>
        <end position="328"/>
    </location>
</feature>
<proteinExistence type="predicted"/>
<keyword evidence="2" id="KW-0812">Transmembrane</keyword>
<evidence type="ECO:0000256" key="1">
    <source>
        <dbReference type="SAM" id="MobiDB-lite"/>
    </source>
</evidence>
<comment type="caution">
    <text evidence="3">The sequence shown here is derived from an EMBL/GenBank/DDBJ whole genome shotgun (WGS) entry which is preliminary data.</text>
</comment>
<feature type="region of interest" description="Disordered" evidence="1">
    <location>
        <begin position="1"/>
        <end position="23"/>
    </location>
</feature>
<dbReference type="PANTHER" id="PTHR40940">
    <property type="entry name" value="PROTEIN BATD-RELATED"/>
    <property type="match status" value="1"/>
</dbReference>
<keyword evidence="2" id="KW-0472">Membrane</keyword>
<reference evidence="3 4" key="1">
    <citation type="submission" date="2019-05" db="EMBL/GenBank/DDBJ databases">
        <title>Ruegeria sp. nov., isolated from tidal flat.</title>
        <authorList>
            <person name="Kim W."/>
        </authorList>
    </citation>
    <scope>NUCLEOTIDE SEQUENCE [LARGE SCALE GENOMIC DNA]</scope>
    <source>
        <strain evidence="3 4">CAU 1488</strain>
    </source>
</reference>
<evidence type="ECO:0000256" key="2">
    <source>
        <dbReference type="SAM" id="Phobius"/>
    </source>
</evidence>
<keyword evidence="4" id="KW-1185">Reference proteome</keyword>
<accession>A0ABY2X2W2</accession>
<dbReference type="PANTHER" id="PTHR40940:SF1">
    <property type="entry name" value="PROTEIN BATD"/>
    <property type="match status" value="1"/>
</dbReference>